<dbReference type="Proteomes" id="UP000799421">
    <property type="component" value="Unassembled WGS sequence"/>
</dbReference>
<keyword evidence="6" id="KW-0464">Manganese</keyword>
<dbReference type="GO" id="GO:0004722">
    <property type="term" value="F:protein serine/threonine phosphatase activity"/>
    <property type="evidence" value="ECO:0007669"/>
    <property type="project" value="UniProtKB-EC"/>
</dbReference>
<keyword evidence="4" id="KW-0677">Repeat</keyword>
<evidence type="ECO:0000313" key="9">
    <source>
        <dbReference type="Proteomes" id="UP000799421"/>
    </source>
</evidence>
<feature type="domain" description="Serine/threonine specific protein phosphatases" evidence="7">
    <location>
        <begin position="138"/>
        <end position="285"/>
    </location>
</feature>
<evidence type="ECO:0000256" key="4">
    <source>
        <dbReference type="ARBA" id="ARBA00022737"/>
    </source>
</evidence>
<dbReference type="Pfam" id="PF00149">
    <property type="entry name" value="Metallophos"/>
    <property type="match status" value="1"/>
</dbReference>
<dbReference type="InterPro" id="IPR051134">
    <property type="entry name" value="PPP_phosphatase"/>
</dbReference>
<dbReference type="SUPFAM" id="SSF56300">
    <property type="entry name" value="Metallo-dependent phosphatases"/>
    <property type="match status" value="1"/>
</dbReference>
<dbReference type="PANTHER" id="PTHR45668:SF5">
    <property type="entry name" value="SERINE_THREONINE-PROTEIN PHOSPHATASE 5"/>
    <property type="match status" value="1"/>
</dbReference>
<dbReference type="InterPro" id="IPR029052">
    <property type="entry name" value="Metallo-depent_PP-like"/>
</dbReference>
<name>A0A6A7C8L4_9PEZI</name>
<dbReference type="SMART" id="SM00156">
    <property type="entry name" value="PP2Ac"/>
    <property type="match status" value="1"/>
</dbReference>
<dbReference type="EC" id="3.1.3.16" evidence="2"/>
<protein>
    <recommendedName>
        <fullName evidence="2">protein-serine/threonine phosphatase</fullName>
        <ecNumber evidence="2">3.1.3.16</ecNumber>
    </recommendedName>
</protein>
<evidence type="ECO:0000256" key="2">
    <source>
        <dbReference type="ARBA" id="ARBA00013081"/>
    </source>
</evidence>
<dbReference type="GO" id="GO:0046872">
    <property type="term" value="F:metal ion binding"/>
    <property type="evidence" value="ECO:0007669"/>
    <property type="project" value="UniProtKB-KW"/>
</dbReference>
<evidence type="ECO:0000256" key="3">
    <source>
        <dbReference type="ARBA" id="ARBA00022723"/>
    </source>
</evidence>
<dbReference type="InterPro" id="IPR013235">
    <property type="entry name" value="PPP_dom"/>
</dbReference>
<keyword evidence="5" id="KW-0378">Hydrolase</keyword>
<dbReference type="Pfam" id="PF08321">
    <property type="entry name" value="PPP5"/>
    <property type="match status" value="1"/>
</dbReference>
<dbReference type="EMBL" id="MU005959">
    <property type="protein sequence ID" value="KAF2863861.1"/>
    <property type="molecule type" value="Genomic_DNA"/>
</dbReference>
<comment type="cofactor">
    <cofactor evidence="1">
        <name>Mn(2+)</name>
        <dbReference type="ChEBI" id="CHEBI:29035"/>
    </cofactor>
</comment>
<accession>A0A6A7C8L4</accession>
<proteinExistence type="predicted"/>
<evidence type="ECO:0000256" key="6">
    <source>
        <dbReference type="ARBA" id="ARBA00023211"/>
    </source>
</evidence>
<reference evidence="8" key="1">
    <citation type="journal article" date="2020" name="Stud. Mycol.">
        <title>101 Dothideomycetes genomes: a test case for predicting lifestyles and emergence of pathogens.</title>
        <authorList>
            <person name="Haridas S."/>
            <person name="Albert R."/>
            <person name="Binder M."/>
            <person name="Bloem J."/>
            <person name="Labutti K."/>
            <person name="Salamov A."/>
            <person name="Andreopoulos B."/>
            <person name="Baker S."/>
            <person name="Barry K."/>
            <person name="Bills G."/>
            <person name="Bluhm B."/>
            <person name="Cannon C."/>
            <person name="Castanera R."/>
            <person name="Culley D."/>
            <person name="Daum C."/>
            <person name="Ezra D."/>
            <person name="Gonzalez J."/>
            <person name="Henrissat B."/>
            <person name="Kuo A."/>
            <person name="Liang C."/>
            <person name="Lipzen A."/>
            <person name="Lutzoni F."/>
            <person name="Magnuson J."/>
            <person name="Mondo S."/>
            <person name="Nolan M."/>
            <person name="Ohm R."/>
            <person name="Pangilinan J."/>
            <person name="Park H.-J."/>
            <person name="Ramirez L."/>
            <person name="Alfaro M."/>
            <person name="Sun H."/>
            <person name="Tritt A."/>
            <person name="Yoshinaga Y."/>
            <person name="Zwiers L.-H."/>
            <person name="Turgeon B."/>
            <person name="Goodwin S."/>
            <person name="Spatafora J."/>
            <person name="Crous P."/>
            <person name="Grigoriev I."/>
        </authorList>
    </citation>
    <scope>NUCLEOTIDE SEQUENCE</scope>
    <source>
        <strain evidence="8">CBS 480.64</strain>
    </source>
</reference>
<dbReference type="InterPro" id="IPR006186">
    <property type="entry name" value="Ser/Thr-sp_prot-phosphatase"/>
</dbReference>
<dbReference type="PRINTS" id="PR00114">
    <property type="entry name" value="STPHPHTASE"/>
</dbReference>
<evidence type="ECO:0000259" key="7">
    <source>
        <dbReference type="SMART" id="SM00156"/>
    </source>
</evidence>
<dbReference type="AlphaFoldDB" id="A0A6A7C8L4"/>
<keyword evidence="3" id="KW-0479">Metal-binding</keyword>
<gene>
    <name evidence="8" type="ORF">K470DRAFT_292586</name>
</gene>
<evidence type="ECO:0000313" key="8">
    <source>
        <dbReference type="EMBL" id="KAF2863861.1"/>
    </source>
</evidence>
<organism evidence="8 9">
    <name type="scientific">Piedraia hortae CBS 480.64</name>
    <dbReference type="NCBI Taxonomy" id="1314780"/>
    <lineage>
        <taxon>Eukaryota</taxon>
        <taxon>Fungi</taxon>
        <taxon>Dikarya</taxon>
        <taxon>Ascomycota</taxon>
        <taxon>Pezizomycotina</taxon>
        <taxon>Dothideomycetes</taxon>
        <taxon>Dothideomycetidae</taxon>
        <taxon>Capnodiales</taxon>
        <taxon>Piedraiaceae</taxon>
        <taxon>Piedraia</taxon>
    </lineage>
</organism>
<dbReference type="PANTHER" id="PTHR45668">
    <property type="entry name" value="SERINE/THREONINE-PROTEIN PHOSPHATASE 5-RELATED"/>
    <property type="match status" value="1"/>
</dbReference>
<dbReference type="OrthoDB" id="445564at2759"/>
<dbReference type="Gene3D" id="3.60.21.10">
    <property type="match status" value="1"/>
</dbReference>
<sequence length="287" mass="32780">MTFITTASHHQTSSIHTASLPAAQGDSAFAAQNWAAVDYCYSKTVELRIKIKTLRFAPGEEIRFDPSLFTDYHRRRIAKSYLAVQNTLRDLLDCESDTGDCPNAVKTIIGYDGIPLNSKMTLTFTKDMISRFRAGKRIPNQYAQRIVFEVSKILSQEPTLVELNLGSNQTLTICGDVHGQFFDLLEVYHFNGDFVDRELWSTEAVLLLFAYKWIYPTRFFLKRGNHELEEMYEYLGFRWECMLKYDLPLFRHQTTMAAAPIMTIVQFDAAKVNTSISAEAYGADADD</sequence>
<dbReference type="InterPro" id="IPR004843">
    <property type="entry name" value="Calcineurin-like_PHP"/>
</dbReference>
<keyword evidence="9" id="KW-1185">Reference proteome</keyword>
<evidence type="ECO:0000256" key="5">
    <source>
        <dbReference type="ARBA" id="ARBA00022801"/>
    </source>
</evidence>
<evidence type="ECO:0000256" key="1">
    <source>
        <dbReference type="ARBA" id="ARBA00001936"/>
    </source>
</evidence>